<feature type="region of interest" description="Disordered" evidence="1">
    <location>
        <begin position="101"/>
        <end position="185"/>
    </location>
</feature>
<evidence type="ECO:0000256" key="1">
    <source>
        <dbReference type="SAM" id="MobiDB-lite"/>
    </source>
</evidence>
<keyword evidence="4" id="KW-1185">Reference proteome</keyword>
<feature type="compositionally biased region" description="Polar residues" evidence="1">
    <location>
        <begin position="152"/>
        <end position="167"/>
    </location>
</feature>
<name>A0A167Z710_9EURO</name>
<feature type="compositionally biased region" description="Polar residues" evidence="1">
    <location>
        <begin position="115"/>
        <end position="129"/>
    </location>
</feature>
<evidence type="ECO:0000256" key="2">
    <source>
        <dbReference type="SAM" id="Phobius"/>
    </source>
</evidence>
<dbReference type="VEuPathDB" id="FungiDB:AAP_02912"/>
<comment type="caution">
    <text evidence="3">The sequence shown here is derived from an EMBL/GenBank/DDBJ whole genome shotgun (WGS) entry which is preliminary data.</text>
</comment>
<keyword evidence="2" id="KW-0812">Transmembrane</keyword>
<dbReference type="Proteomes" id="UP000242877">
    <property type="component" value="Unassembled WGS sequence"/>
</dbReference>
<organism evidence="3 4">
    <name type="scientific">Ascosphaera apis ARSEF 7405</name>
    <dbReference type="NCBI Taxonomy" id="392613"/>
    <lineage>
        <taxon>Eukaryota</taxon>
        <taxon>Fungi</taxon>
        <taxon>Dikarya</taxon>
        <taxon>Ascomycota</taxon>
        <taxon>Pezizomycotina</taxon>
        <taxon>Eurotiomycetes</taxon>
        <taxon>Eurotiomycetidae</taxon>
        <taxon>Onygenales</taxon>
        <taxon>Ascosphaeraceae</taxon>
        <taxon>Ascosphaera</taxon>
    </lineage>
</organism>
<dbReference type="EMBL" id="AZGZ01000011">
    <property type="protein sequence ID" value="KZZ92257.1"/>
    <property type="molecule type" value="Genomic_DNA"/>
</dbReference>
<evidence type="ECO:0000313" key="3">
    <source>
        <dbReference type="EMBL" id="KZZ92257.1"/>
    </source>
</evidence>
<evidence type="ECO:0000313" key="4">
    <source>
        <dbReference type="Proteomes" id="UP000242877"/>
    </source>
</evidence>
<gene>
    <name evidence="3" type="ORF">AAP_02912</name>
</gene>
<dbReference type="OrthoDB" id="5353066at2759"/>
<keyword evidence="2" id="KW-0472">Membrane</keyword>
<feature type="transmembrane region" description="Helical" evidence="2">
    <location>
        <begin position="706"/>
        <end position="727"/>
    </location>
</feature>
<keyword evidence="2" id="KW-1133">Transmembrane helix</keyword>
<protein>
    <submittedName>
        <fullName evidence="3">Uncharacterized protein</fullName>
    </submittedName>
</protein>
<feature type="region of interest" description="Disordered" evidence="1">
    <location>
        <begin position="439"/>
        <end position="470"/>
    </location>
</feature>
<feature type="region of interest" description="Disordered" evidence="1">
    <location>
        <begin position="220"/>
        <end position="251"/>
    </location>
</feature>
<accession>A0A167Z710</accession>
<sequence>MAHSPQRKRASKRYSSRWSSGVQLETLLESQENLLTSPEARQNHVIVDDEDGDWETVFGGSQQFLHPYSSSGNLQILGHSDAGSSIADYTSFASFDPSEAFMNSPGSRRRRRRYTQLSSSPWNDASTNFLRVMPLSPESQQQQQEQQQQGQPHSMLSSHRSHPSNALSDGGYPKLPPSPRQKKAVVPVLSSTFTYHHPTPLQRSHSNPFKVTPPYLDWRYPDDGFSDDDDDGTGTGTGTPDLPQENTDLPSGTVIHHRTPHYTYTSGASIAGISTGPPSAWPSSTWINASSPATATPQSISAYQPSTPCPYERVYEGRYPLFPPQNSHQQLHLGDNGLQGINQCPLPNKQYSIPPKVDRVSRAESPTSWYGSICNVSDADADVDLTESFEGAFPDSVDLLWQAKKPEKEKKKRAKSYYSSGTTPRFLKVDITQGLRRLSGMSSTRQSRKSFVPLPDDIDDNGHDKRFSREPEIPEPCFIREVSTQRLHTGYPSQPPKDLVIPVRDSSKAHTYNRNSVLSFRTHKHEDELLRKRLTRIDLGSFTDIELGDLTTTAVLYPRPALTADERVQGWLSSDMGETSRKPNMTIESPEETTQEWFRSQHGKYTFSQPPRLIAQPELQAIRRKSIQPRPPSSHVNENYLEIEYIVKQRRMGKQILLFCSLLMPIGWLVVAYVGFEGARSNSIMHWRSYGAVAGFHEKEVRLARGLAVVQIVVVLVMVVVLPATVLA</sequence>
<feature type="compositionally biased region" description="Basic and acidic residues" evidence="1">
    <location>
        <begin position="460"/>
        <end position="470"/>
    </location>
</feature>
<proteinExistence type="predicted"/>
<dbReference type="AlphaFoldDB" id="A0A167Z710"/>
<feature type="compositionally biased region" description="Low complexity" evidence="1">
    <location>
        <begin position="140"/>
        <end position="151"/>
    </location>
</feature>
<reference evidence="3 4" key="1">
    <citation type="journal article" date="2016" name="Genome Biol. Evol.">
        <title>Divergent and convergent evolution of fungal pathogenicity.</title>
        <authorList>
            <person name="Shang Y."/>
            <person name="Xiao G."/>
            <person name="Zheng P."/>
            <person name="Cen K."/>
            <person name="Zhan S."/>
            <person name="Wang C."/>
        </authorList>
    </citation>
    <scope>NUCLEOTIDE SEQUENCE [LARGE SCALE GENOMIC DNA]</scope>
    <source>
        <strain evidence="3 4">ARSEF 7405</strain>
    </source>
</reference>
<feature type="transmembrane region" description="Helical" evidence="2">
    <location>
        <begin position="656"/>
        <end position="676"/>
    </location>
</feature>